<dbReference type="EMBL" id="OZ023704">
    <property type="protein sequence ID" value="CAK9872591.1"/>
    <property type="molecule type" value="Genomic_DNA"/>
</dbReference>
<evidence type="ECO:0000313" key="2">
    <source>
        <dbReference type="Proteomes" id="UP001497522"/>
    </source>
</evidence>
<gene>
    <name evidence="1" type="ORF">CSSPJE1EN2_LOCUS15161</name>
</gene>
<organism evidence="1 2">
    <name type="scientific">Sphagnum jensenii</name>
    <dbReference type="NCBI Taxonomy" id="128206"/>
    <lineage>
        <taxon>Eukaryota</taxon>
        <taxon>Viridiplantae</taxon>
        <taxon>Streptophyta</taxon>
        <taxon>Embryophyta</taxon>
        <taxon>Bryophyta</taxon>
        <taxon>Sphagnophytina</taxon>
        <taxon>Sphagnopsida</taxon>
        <taxon>Sphagnales</taxon>
        <taxon>Sphagnaceae</taxon>
        <taxon>Sphagnum</taxon>
    </lineage>
</organism>
<reference evidence="1" key="1">
    <citation type="submission" date="2024-03" db="EMBL/GenBank/DDBJ databases">
        <authorList>
            <consortium name="ELIXIR-Norway"/>
            <consortium name="Elixir Norway"/>
        </authorList>
    </citation>
    <scope>NUCLEOTIDE SEQUENCE</scope>
</reference>
<keyword evidence="2" id="KW-1185">Reference proteome</keyword>
<dbReference type="Proteomes" id="UP001497522">
    <property type="component" value="Chromosome 3"/>
</dbReference>
<protein>
    <submittedName>
        <fullName evidence="1">Uncharacterized protein</fullName>
    </submittedName>
</protein>
<accession>A0ABP1BBE9</accession>
<proteinExistence type="predicted"/>
<sequence>MSSGSAEIDQTSDLDESCASNLDTNRMISVGSMGCIVEIFYCRDEFAIPIQLKYGMEAWQQPADCIMGKWSCDQSLKRWFSGNQSLAGISLTDHEQLGIGLPDSESQGTSNQLSSLHLWSFDEIMDCHLGDYQQNMCSTSKEIDLESLETV</sequence>
<evidence type="ECO:0000313" key="1">
    <source>
        <dbReference type="EMBL" id="CAK9872591.1"/>
    </source>
</evidence>
<name>A0ABP1BBE9_9BRYO</name>